<gene>
    <name evidence="2" type="ORF">I6H58_08370</name>
</gene>
<keyword evidence="1" id="KW-0812">Transmembrane</keyword>
<reference evidence="2 3" key="1">
    <citation type="submission" date="2020-12" db="EMBL/GenBank/DDBJ databases">
        <title>FDA dAtabase for Regulatory Grade micrObial Sequences (FDA-ARGOS): Supporting development and validation of Infectious Disease Dx tests.</title>
        <authorList>
            <person name="Sproer C."/>
            <person name="Gronow S."/>
            <person name="Severitt S."/>
            <person name="Schroder I."/>
            <person name="Tallon L."/>
            <person name="Sadzewicz L."/>
            <person name="Zhao X."/>
            <person name="Boylan J."/>
            <person name="Ott S."/>
            <person name="Bowen H."/>
            <person name="Vavikolanu K."/>
            <person name="Mehta A."/>
            <person name="Aluvathingal J."/>
            <person name="Nadendla S."/>
            <person name="Lowell S."/>
            <person name="Myers T."/>
            <person name="Yan Y."/>
            <person name="Sichtig H."/>
        </authorList>
    </citation>
    <scope>NUCLEOTIDE SEQUENCE [LARGE SCALE GENOMIC DNA]</scope>
    <source>
        <strain evidence="2 3">FDAARGOS_1001</strain>
    </source>
</reference>
<keyword evidence="1" id="KW-0472">Membrane</keyword>
<accession>A0A7T4T424</accession>
<keyword evidence="1" id="KW-1133">Transmembrane helix</keyword>
<sequence length="81" mass="8816">MTMARESRTGRQILTVALIAAAIFGGGYWLKASYGISISKYTSGTVEPTGFEWPLFLLWALGGAALGAALMGWSAYRRRRN</sequence>
<dbReference type="AlphaFoldDB" id="A0A7T4T424"/>
<dbReference type="RefSeq" id="WP_198489977.1">
    <property type="nucleotide sequence ID" value="NZ_CP066078.1"/>
</dbReference>
<organism evidence="2 3">
    <name type="scientific">Rothia kristinae</name>
    <dbReference type="NCBI Taxonomy" id="37923"/>
    <lineage>
        <taxon>Bacteria</taxon>
        <taxon>Bacillati</taxon>
        <taxon>Actinomycetota</taxon>
        <taxon>Actinomycetes</taxon>
        <taxon>Micrococcales</taxon>
        <taxon>Micrococcaceae</taxon>
        <taxon>Rothia</taxon>
    </lineage>
</organism>
<feature type="transmembrane region" description="Helical" evidence="1">
    <location>
        <begin position="56"/>
        <end position="76"/>
    </location>
</feature>
<dbReference type="Proteomes" id="UP000595221">
    <property type="component" value="Chromosome"/>
</dbReference>
<evidence type="ECO:0000313" key="3">
    <source>
        <dbReference type="Proteomes" id="UP000595221"/>
    </source>
</evidence>
<evidence type="ECO:0000313" key="2">
    <source>
        <dbReference type="EMBL" id="QQC58968.1"/>
    </source>
</evidence>
<proteinExistence type="predicted"/>
<evidence type="ECO:0000256" key="1">
    <source>
        <dbReference type="SAM" id="Phobius"/>
    </source>
</evidence>
<name>A0A7T4T424_9MICC</name>
<dbReference type="EMBL" id="CP066078">
    <property type="protein sequence ID" value="QQC58968.1"/>
    <property type="molecule type" value="Genomic_DNA"/>
</dbReference>
<protein>
    <submittedName>
        <fullName evidence="2">Uncharacterized protein</fullName>
    </submittedName>
</protein>
<feature type="transmembrane region" description="Helical" evidence="1">
    <location>
        <begin position="12"/>
        <end position="30"/>
    </location>
</feature>